<evidence type="ECO:0000313" key="1">
    <source>
        <dbReference type="EMBL" id="QFG08931.1"/>
    </source>
</evidence>
<gene>
    <name evidence="1" type="primary">83</name>
    <name evidence="1" type="ORF">PBI_MALAGASYROSE_83</name>
</gene>
<dbReference type="EMBL" id="MN234170">
    <property type="protein sequence ID" value="QFG08931.1"/>
    <property type="molecule type" value="Genomic_DNA"/>
</dbReference>
<reference evidence="1 2" key="1">
    <citation type="submission" date="2019-07" db="EMBL/GenBank/DDBJ databases">
        <authorList>
            <person name="Garlena R.A."/>
            <person name="Russell D.A."/>
            <person name="Pope W.H."/>
            <person name="Jacobs-Sera D."/>
            <person name="Hatfull G.F."/>
        </authorList>
    </citation>
    <scope>NUCLEOTIDE SEQUENCE [LARGE SCALE GENOMIC DNA]</scope>
</reference>
<protein>
    <submittedName>
        <fullName evidence="1">Uncharacterized protein</fullName>
    </submittedName>
</protein>
<accession>A0A5J6TDD4</accession>
<organism evidence="1 2">
    <name type="scientific">Mycobacterium phage MalagasyRose</name>
    <dbReference type="NCBI Taxonomy" id="2599870"/>
    <lineage>
        <taxon>Viruses</taxon>
        <taxon>Duplodnaviria</taxon>
        <taxon>Heunggongvirae</taxon>
        <taxon>Uroviricota</taxon>
        <taxon>Caudoviricetes</taxon>
        <taxon>Malagasyrosevirus</taxon>
        <taxon>Malagasyrosevirus malagasyrose</taxon>
    </lineage>
</organism>
<evidence type="ECO:0000313" key="2">
    <source>
        <dbReference type="Proteomes" id="UP000326279"/>
    </source>
</evidence>
<proteinExistence type="predicted"/>
<dbReference type="Proteomes" id="UP000326279">
    <property type="component" value="Segment"/>
</dbReference>
<dbReference type="RefSeq" id="YP_010754955.1">
    <property type="nucleotide sequence ID" value="NC_073465.1"/>
</dbReference>
<sequence length="153" mass="16674">MAALEYVTLTGKLDAIVVDYVDADTHPDEEIVTGFCDIYPRLPAGEVLWATNLTPPRALALAPFRTRFDSIDGQLRTIVGGPVEILACNDALPLDELIYDLVFSAVRYNKREQYVKPFAIRTLAATGAISLTDPTLERLKALDGLKPLAAAIS</sequence>
<dbReference type="GeneID" id="80019556"/>
<keyword evidence="2" id="KW-1185">Reference proteome</keyword>
<dbReference type="KEGG" id="vg:80019556"/>
<name>A0A5J6TDD4_9CAUD</name>